<protein>
    <recommendedName>
        <fullName evidence="6">Aminotransferase</fullName>
        <ecNumber evidence="6">2.6.1.-</ecNumber>
    </recommendedName>
</protein>
<evidence type="ECO:0000256" key="3">
    <source>
        <dbReference type="ARBA" id="ARBA00022576"/>
    </source>
</evidence>
<reference evidence="8 9" key="1">
    <citation type="submission" date="2015-12" db="EMBL/GenBank/DDBJ databases">
        <title>Draft genome sequence of the thermoanaerobe Thermotalea metallivorans, an isolate from the runoff channel of the Great Artesian Basin, Australia.</title>
        <authorList>
            <person name="Patel B.K."/>
        </authorList>
    </citation>
    <scope>NUCLEOTIDE SEQUENCE [LARGE SCALE GENOMIC DNA]</scope>
    <source>
        <strain evidence="8 9">B2-1</strain>
    </source>
</reference>
<dbReference type="EMBL" id="LOEE01000018">
    <property type="protein sequence ID" value="KXG77285.1"/>
    <property type="molecule type" value="Genomic_DNA"/>
</dbReference>
<accession>A0A140L9R0</accession>
<dbReference type="Proteomes" id="UP000070456">
    <property type="component" value="Unassembled WGS sequence"/>
</dbReference>
<dbReference type="RefSeq" id="WP_068554801.1">
    <property type="nucleotide sequence ID" value="NZ_LOEE01000018.1"/>
</dbReference>
<evidence type="ECO:0000256" key="1">
    <source>
        <dbReference type="ARBA" id="ARBA00001933"/>
    </source>
</evidence>
<feature type="domain" description="Aminotransferase class I/classII large" evidence="7">
    <location>
        <begin position="30"/>
        <end position="385"/>
    </location>
</feature>
<dbReference type="InterPro" id="IPR015421">
    <property type="entry name" value="PyrdxlP-dep_Trfase_major"/>
</dbReference>
<dbReference type="Gene3D" id="3.90.1150.10">
    <property type="entry name" value="Aspartate Aminotransferase, domain 1"/>
    <property type="match status" value="1"/>
</dbReference>
<dbReference type="PANTHER" id="PTHR46383">
    <property type="entry name" value="ASPARTATE AMINOTRANSFERASE"/>
    <property type="match status" value="1"/>
</dbReference>
<name>A0A140L9R0_9FIRM</name>
<evidence type="ECO:0000256" key="2">
    <source>
        <dbReference type="ARBA" id="ARBA00007441"/>
    </source>
</evidence>
<evidence type="ECO:0000256" key="4">
    <source>
        <dbReference type="ARBA" id="ARBA00022679"/>
    </source>
</evidence>
<keyword evidence="4 6" id="KW-0808">Transferase</keyword>
<sequence>MLSAKLKNITPSFTIGISTKVQQLKQQGIDIISLSIGEPDFLTPAAAKEKAIEAICQNKTKYDAAAGLGDLRKAIQNKLFHENNISYDVDEIVVSSGAKHAITNALMAILDPGDEVIIPKPFWVSYPEMVKLVGGTPLLLDTKKENQFKVVPQEIENVLTHRTKMIFITNPSNPTGVVYTKDELEAIASLCLKHGIYILADEIYEKICYTDSFTSIASLSASIKSITITVNGLSKSAAMTGWRIGYTATNKELAKAIASIQGHLVSHPSTISQWASVAALTECQTEMREMVKIYKERRDIAVEALNRIDGLSFIHPQGAFYIFIDISSFKNKIKWNESFSIAFSNQLLEEAQVAVVPGIAFGMDDFIRISYACDTKDLIEGINRIQTFIQNYSR</sequence>
<dbReference type="InterPro" id="IPR015424">
    <property type="entry name" value="PyrdxlP-dep_Trfase"/>
</dbReference>
<dbReference type="InterPro" id="IPR004839">
    <property type="entry name" value="Aminotransferase_I/II_large"/>
</dbReference>
<keyword evidence="9" id="KW-1185">Reference proteome</keyword>
<comment type="caution">
    <text evidence="8">The sequence shown here is derived from an EMBL/GenBank/DDBJ whole genome shotgun (WGS) entry which is preliminary data.</text>
</comment>
<dbReference type="InterPro" id="IPR050596">
    <property type="entry name" value="AspAT/PAT-like"/>
</dbReference>
<comment type="cofactor">
    <cofactor evidence="1 6">
        <name>pyridoxal 5'-phosphate</name>
        <dbReference type="ChEBI" id="CHEBI:597326"/>
    </cofactor>
</comment>
<dbReference type="InterPro" id="IPR004838">
    <property type="entry name" value="NHTrfase_class1_PyrdxlP-BS"/>
</dbReference>
<organism evidence="8 9">
    <name type="scientific">Thermotalea metallivorans</name>
    <dbReference type="NCBI Taxonomy" id="520762"/>
    <lineage>
        <taxon>Bacteria</taxon>
        <taxon>Bacillati</taxon>
        <taxon>Bacillota</taxon>
        <taxon>Clostridia</taxon>
        <taxon>Peptostreptococcales</taxon>
        <taxon>Thermotaleaceae</taxon>
        <taxon>Thermotalea</taxon>
    </lineage>
</organism>
<dbReference type="GO" id="GO:0006520">
    <property type="term" value="P:amino acid metabolic process"/>
    <property type="evidence" value="ECO:0007669"/>
    <property type="project" value="InterPro"/>
</dbReference>
<evidence type="ECO:0000259" key="7">
    <source>
        <dbReference type="Pfam" id="PF00155"/>
    </source>
</evidence>
<dbReference type="GO" id="GO:0008483">
    <property type="term" value="F:transaminase activity"/>
    <property type="evidence" value="ECO:0007669"/>
    <property type="project" value="UniProtKB-KW"/>
</dbReference>
<dbReference type="SUPFAM" id="SSF53383">
    <property type="entry name" value="PLP-dependent transferases"/>
    <property type="match status" value="1"/>
</dbReference>
<evidence type="ECO:0000256" key="5">
    <source>
        <dbReference type="ARBA" id="ARBA00022898"/>
    </source>
</evidence>
<evidence type="ECO:0000256" key="6">
    <source>
        <dbReference type="RuleBase" id="RU000481"/>
    </source>
</evidence>
<dbReference type="CDD" id="cd00609">
    <property type="entry name" value="AAT_like"/>
    <property type="match status" value="1"/>
</dbReference>
<proteinExistence type="inferred from homology"/>
<comment type="similarity">
    <text evidence="2 6">Belongs to the class-I pyridoxal-phosphate-dependent aminotransferase family.</text>
</comment>
<dbReference type="GO" id="GO:0030170">
    <property type="term" value="F:pyridoxal phosphate binding"/>
    <property type="evidence" value="ECO:0007669"/>
    <property type="project" value="InterPro"/>
</dbReference>
<dbReference type="Gene3D" id="3.40.640.10">
    <property type="entry name" value="Type I PLP-dependent aspartate aminotransferase-like (Major domain)"/>
    <property type="match status" value="1"/>
</dbReference>
<keyword evidence="3 6" id="KW-0032">Aminotransferase</keyword>
<evidence type="ECO:0000313" key="8">
    <source>
        <dbReference type="EMBL" id="KXG77285.1"/>
    </source>
</evidence>
<dbReference type="PANTHER" id="PTHR46383:SF1">
    <property type="entry name" value="ASPARTATE AMINOTRANSFERASE"/>
    <property type="match status" value="1"/>
</dbReference>
<keyword evidence="5" id="KW-0663">Pyridoxal phosphate</keyword>
<dbReference type="PROSITE" id="PS00105">
    <property type="entry name" value="AA_TRANSFER_CLASS_1"/>
    <property type="match status" value="1"/>
</dbReference>
<dbReference type="EC" id="2.6.1.-" evidence="6"/>
<dbReference type="Pfam" id="PF00155">
    <property type="entry name" value="Aminotran_1_2"/>
    <property type="match status" value="1"/>
</dbReference>
<dbReference type="PRINTS" id="PR00753">
    <property type="entry name" value="ACCSYNTHASE"/>
</dbReference>
<dbReference type="PATRIC" id="fig|520762.4.peg.588"/>
<gene>
    <name evidence="8" type="ORF">AN619_05140</name>
</gene>
<dbReference type="OrthoDB" id="9802328at2"/>
<evidence type="ECO:0000313" key="9">
    <source>
        <dbReference type="Proteomes" id="UP000070456"/>
    </source>
</evidence>
<dbReference type="STRING" id="520762.AN619_05140"/>
<dbReference type="AlphaFoldDB" id="A0A140L9R0"/>
<dbReference type="InterPro" id="IPR015422">
    <property type="entry name" value="PyrdxlP-dep_Trfase_small"/>
</dbReference>
<dbReference type="FunFam" id="3.40.640.10:FF:000033">
    <property type="entry name" value="Aspartate aminotransferase"/>
    <property type="match status" value="1"/>
</dbReference>